<dbReference type="Proteomes" id="UP000614811">
    <property type="component" value="Unassembled WGS sequence"/>
</dbReference>
<comment type="subcellular location">
    <subcellularLocation>
        <location evidence="1">Cell membrane</location>
        <topology evidence="1">Multi-pass membrane protein</topology>
    </subcellularLocation>
</comment>
<evidence type="ECO:0000256" key="1">
    <source>
        <dbReference type="ARBA" id="ARBA00004651"/>
    </source>
</evidence>
<evidence type="ECO:0000313" key="8">
    <source>
        <dbReference type="Proteomes" id="UP000614811"/>
    </source>
</evidence>
<organism evidence="7 8">
    <name type="scientific">Arenicella chitinivorans</name>
    <dbReference type="NCBI Taxonomy" id="1329800"/>
    <lineage>
        <taxon>Bacteria</taxon>
        <taxon>Pseudomonadati</taxon>
        <taxon>Pseudomonadota</taxon>
        <taxon>Gammaproteobacteria</taxon>
        <taxon>Arenicellales</taxon>
        <taxon>Arenicellaceae</taxon>
        <taxon>Arenicella</taxon>
    </lineage>
</organism>
<keyword evidence="4 6" id="KW-1133">Transmembrane helix</keyword>
<proteinExistence type="predicted"/>
<evidence type="ECO:0008006" key="9">
    <source>
        <dbReference type="Google" id="ProtNLM"/>
    </source>
</evidence>
<keyword evidence="5 6" id="KW-0472">Membrane</keyword>
<dbReference type="AlphaFoldDB" id="A0A918VP94"/>
<dbReference type="Pfam" id="PF03899">
    <property type="entry name" value="ATP-synt_I"/>
    <property type="match status" value="1"/>
</dbReference>
<reference evidence="7" key="2">
    <citation type="submission" date="2020-09" db="EMBL/GenBank/DDBJ databases">
        <authorList>
            <person name="Sun Q."/>
            <person name="Kim S."/>
        </authorList>
    </citation>
    <scope>NUCLEOTIDE SEQUENCE</scope>
    <source>
        <strain evidence="7">KCTC 12711</strain>
    </source>
</reference>
<keyword evidence="3 6" id="KW-0812">Transmembrane</keyword>
<gene>
    <name evidence="7" type="ORF">GCM10008090_24930</name>
</gene>
<name>A0A918VP94_9GAMM</name>
<evidence type="ECO:0000256" key="5">
    <source>
        <dbReference type="ARBA" id="ARBA00023136"/>
    </source>
</evidence>
<evidence type="ECO:0000256" key="2">
    <source>
        <dbReference type="ARBA" id="ARBA00022475"/>
    </source>
</evidence>
<protein>
    <recommendedName>
        <fullName evidence="9">ATP synthase protein I</fullName>
    </recommendedName>
</protein>
<dbReference type="GO" id="GO:0005886">
    <property type="term" value="C:plasma membrane"/>
    <property type="evidence" value="ECO:0007669"/>
    <property type="project" value="UniProtKB-SubCell"/>
</dbReference>
<evidence type="ECO:0000313" key="7">
    <source>
        <dbReference type="EMBL" id="GHA14165.1"/>
    </source>
</evidence>
<dbReference type="EMBL" id="BMXA01000004">
    <property type="protein sequence ID" value="GHA14165.1"/>
    <property type="molecule type" value="Genomic_DNA"/>
</dbReference>
<keyword evidence="8" id="KW-1185">Reference proteome</keyword>
<feature type="transmembrane region" description="Helical" evidence="6">
    <location>
        <begin position="119"/>
        <end position="138"/>
    </location>
</feature>
<sequence>MNKPATSHGSPFTKQVESRSRPDLIAKLAVTQLLVTVFLGVVLYFSTDLLNAISAFAGGIIAAAANLYMALRMWSGKRKQPASEMLARFYTSVVLKVIFTLSMMIISIIVIKVSIAPFIISYLLVAVAVNLLFLLVPTNDVVVREDRKTHHEKI</sequence>
<keyword evidence="2" id="KW-1003">Cell membrane</keyword>
<reference evidence="7" key="1">
    <citation type="journal article" date="2014" name="Int. J. Syst. Evol. Microbiol.">
        <title>Complete genome sequence of Corynebacterium casei LMG S-19264T (=DSM 44701T), isolated from a smear-ripened cheese.</title>
        <authorList>
            <consortium name="US DOE Joint Genome Institute (JGI-PGF)"/>
            <person name="Walter F."/>
            <person name="Albersmeier A."/>
            <person name="Kalinowski J."/>
            <person name="Ruckert C."/>
        </authorList>
    </citation>
    <scope>NUCLEOTIDE SEQUENCE</scope>
    <source>
        <strain evidence="7">KCTC 12711</strain>
    </source>
</reference>
<dbReference type="InterPro" id="IPR005598">
    <property type="entry name" value="ATP_synth_I"/>
</dbReference>
<feature type="transmembrane region" description="Helical" evidence="6">
    <location>
        <begin position="92"/>
        <end position="113"/>
    </location>
</feature>
<comment type="caution">
    <text evidence="7">The sequence shown here is derived from an EMBL/GenBank/DDBJ whole genome shotgun (WGS) entry which is preliminary data.</text>
</comment>
<evidence type="ECO:0000256" key="3">
    <source>
        <dbReference type="ARBA" id="ARBA00022692"/>
    </source>
</evidence>
<evidence type="ECO:0000256" key="6">
    <source>
        <dbReference type="SAM" id="Phobius"/>
    </source>
</evidence>
<feature type="transmembrane region" description="Helical" evidence="6">
    <location>
        <begin position="24"/>
        <end position="46"/>
    </location>
</feature>
<evidence type="ECO:0000256" key="4">
    <source>
        <dbReference type="ARBA" id="ARBA00022989"/>
    </source>
</evidence>
<accession>A0A918VP94</accession>
<feature type="transmembrane region" description="Helical" evidence="6">
    <location>
        <begin position="52"/>
        <end position="71"/>
    </location>
</feature>